<sequence>MSKSKAFVQTKLNFGPPVNPPTTAKSPSGTCASSLEEKVGRLELGSKHPPVCPTPNCKQNGPRVTCTSIKADGSPCMLLWCDDCLCEFSNERLTDIKANTVDESAFLGVKNGTKRWACPVCRKLCRCSVCTKPGESPKGNSSKSRRPSPFGKAAAPAIQPPAFSPISLVYPEEEIWTRLQIREFIYQFGEVCQLEPRVISSLQNVQGDWRIRRLSAVLVWQALWIIANFSSGSTITNNSSISPDIQRLARQKMNDWAASLGLTRTAFPDTNDRLERGGELISKKGITCDKWQDVAELLAMANFTNIPIPTVNAAVVDALDVAMDDDSSMDFEDEQDTIDYQIRTFRALKRSPLSTQEELHLVEMLFDLVLLDGRVRQQIMDTTKNLKAMKDFKLALDLQRRQLHLNEKLTITTLMNHTDSGSDMQATSDRLDKEELDALVATIRSDKRLSRLTTPWDENEYWLFHDLLSPQQHMDGVDKQHSRESYWAHGVIMIGSCPTRKDDGGETQDKQQQQQQRAWWYLEGVEDMRKLAKWLTASLSIQKTKGAIDKNALDIAENDIKLFQIQLGRRMEYLGLLDRVAY</sequence>
<dbReference type="AlphaFoldDB" id="A0A168P466"/>
<organism evidence="2">
    <name type="scientific">Absidia glauca</name>
    <name type="common">Pin mould</name>
    <dbReference type="NCBI Taxonomy" id="4829"/>
    <lineage>
        <taxon>Eukaryota</taxon>
        <taxon>Fungi</taxon>
        <taxon>Fungi incertae sedis</taxon>
        <taxon>Mucoromycota</taxon>
        <taxon>Mucoromycotina</taxon>
        <taxon>Mucoromycetes</taxon>
        <taxon>Mucorales</taxon>
        <taxon>Cunninghamellaceae</taxon>
        <taxon>Absidia</taxon>
    </lineage>
</organism>
<dbReference type="Proteomes" id="UP000078561">
    <property type="component" value="Unassembled WGS sequence"/>
</dbReference>
<dbReference type="OMA" id="EYWIFND"/>
<feature type="region of interest" description="Disordered" evidence="1">
    <location>
        <begin position="1"/>
        <end position="31"/>
    </location>
</feature>
<name>A0A168P466_ABSGL</name>
<gene>
    <name evidence="2" type="primary">ABSGL_07485.1 scaffold 8890</name>
</gene>
<evidence type="ECO:0000313" key="2">
    <source>
        <dbReference type="EMBL" id="SAM01736.1"/>
    </source>
</evidence>
<feature type="compositionally biased region" description="Polar residues" evidence="1">
    <location>
        <begin position="21"/>
        <end position="31"/>
    </location>
</feature>
<dbReference type="OrthoDB" id="298344at2759"/>
<evidence type="ECO:0000256" key="1">
    <source>
        <dbReference type="SAM" id="MobiDB-lite"/>
    </source>
</evidence>
<proteinExistence type="predicted"/>
<evidence type="ECO:0000313" key="3">
    <source>
        <dbReference type="Proteomes" id="UP000078561"/>
    </source>
</evidence>
<reference evidence="2" key="1">
    <citation type="submission" date="2016-04" db="EMBL/GenBank/DDBJ databases">
        <authorList>
            <person name="Evans L.H."/>
            <person name="Alamgir A."/>
            <person name="Owens N."/>
            <person name="Weber N.D."/>
            <person name="Virtaneva K."/>
            <person name="Barbian K."/>
            <person name="Babar A."/>
            <person name="Rosenke K."/>
        </authorList>
    </citation>
    <scope>NUCLEOTIDE SEQUENCE [LARGE SCALE GENOMIC DNA]</scope>
    <source>
        <strain evidence="2">CBS 101.48</strain>
    </source>
</reference>
<dbReference type="STRING" id="4829.A0A168P466"/>
<keyword evidence="3" id="KW-1185">Reference proteome</keyword>
<protein>
    <recommendedName>
        <fullName evidence="4">Zinc-finger domain-containing protein</fullName>
    </recommendedName>
</protein>
<dbReference type="EMBL" id="LT553587">
    <property type="protein sequence ID" value="SAM01736.1"/>
    <property type="molecule type" value="Genomic_DNA"/>
</dbReference>
<evidence type="ECO:0008006" key="4">
    <source>
        <dbReference type="Google" id="ProtNLM"/>
    </source>
</evidence>
<accession>A0A168P466</accession>
<feature type="region of interest" description="Disordered" evidence="1">
    <location>
        <begin position="132"/>
        <end position="156"/>
    </location>
</feature>
<dbReference type="InParanoid" id="A0A168P466"/>